<sequence>MALEKSWVIFIREKQIRKIMCVKNYTYIKGLSIYLEQFTEKPKHRHKMEGIHNKTIINKEKPSYRDVLVANTQSDISAPKITGQQIVTDSEELGEQRTKYGRIGRI</sequence>
<dbReference type="Proteomes" id="UP000494106">
    <property type="component" value="Unassembled WGS sequence"/>
</dbReference>
<dbReference type="EMBL" id="CADEBC010000506">
    <property type="protein sequence ID" value="CAB3240618.1"/>
    <property type="molecule type" value="Genomic_DNA"/>
</dbReference>
<evidence type="ECO:0000313" key="2">
    <source>
        <dbReference type="Proteomes" id="UP000494106"/>
    </source>
</evidence>
<dbReference type="OrthoDB" id="3039988at2759"/>
<protein>
    <submittedName>
        <fullName evidence="1">Uncharacterized protein</fullName>
    </submittedName>
</protein>
<organism evidence="1 2">
    <name type="scientific">Arctia plantaginis</name>
    <name type="common">Wood tiger moth</name>
    <name type="synonym">Phalaena plantaginis</name>
    <dbReference type="NCBI Taxonomy" id="874455"/>
    <lineage>
        <taxon>Eukaryota</taxon>
        <taxon>Metazoa</taxon>
        <taxon>Ecdysozoa</taxon>
        <taxon>Arthropoda</taxon>
        <taxon>Hexapoda</taxon>
        <taxon>Insecta</taxon>
        <taxon>Pterygota</taxon>
        <taxon>Neoptera</taxon>
        <taxon>Endopterygota</taxon>
        <taxon>Lepidoptera</taxon>
        <taxon>Glossata</taxon>
        <taxon>Ditrysia</taxon>
        <taxon>Noctuoidea</taxon>
        <taxon>Erebidae</taxon>
        <taxon>Arctiinae</taxon>
        <taxon>Arctia</taxon>
    </lineage>
</organism>
<evidence type="ECO:0000313" key="1">
    <source>
        <dbReference type="EMBL" id="CAB3240618.1"/>
    </source>
</evidence>
<keyword evidence="2" id="KW-1185">Reference proteome</keyword>
<dbReference type="AlphaFoldDB" id="A0A8S1A7V7"/>
<proteinExistence type="predicted"/>
<accession>A0A8S1A7V7</accession>
<name>A0A8S1A7V7_ARCPL</name>
<reference evidence="1 2" key="1">
    <citation type="submission" date="2020-04" db="EMBL/GenBank/DDBJ databases">
        <authorList>
            <person name="Wallbank WR R."/>
            <person name="Pardo Diaz C."/>
            <person name="Kozak K."/>
            <person name="Martin S."/>
            <person name="Jiggins C."/>
            <person name="Moest M."/>
            <person name="Warren A I."/>
            <person name="Byers J.R.P. K."/>
            <person name="Montejo-Kovacevich G."/>
            <person name="Yen C E."/>
        </authorList>
    </citation>
    <scope>NUCLEOTIDE SEQUENCE [LARGE SCALE GENOMIC DNA]</scope>
</reference>
<comment type="caution">
    <text evidence="1">The sequence shown here is derived from an EMBL/GenBank/DDBJ whole genome shotgun (WGS) entry which is preliminary data.</text>
</comment>
<gene>
    <name evidence="1" type="ORF">APLA_LOCUS8307</name>
</gene>